<keyword evidence="2" id="KW-0862">Zinc</keyword>
<reference evidence="5 6" key="1">
    <citation type="submission" date="2023-03" db="EMBL/GenBank/DDBJ databases">
        <title>Genome insight into feeding habits of ladybird beetles.</title>
        <authorList>
            <person name="Li H.-S."/>
            <person name="Huang Y.-H."/>
            <person name="Pang H."/>
        </authorList>
    </citation>
    <scope>NUCLEOTIDE SEQUENCE [LARGE SCALE GENOMIC DNA]</scope>
    <source>
        <strain evidence="5">SYSU_2023b</strain>
        <tissue evidence="5">Whole body</tissue>
    </source>
</reference>
<protein>
    <recommendedName>
        <fullName evidence="4">Phorbol-ester/DAG-type domain-containing protein</fullName>
    </recommendedName>
</protein>
<proteinExistence type="predicted"/>
<feature type="region of interest" description="Disordered" evidence="3">
    <location>
        <begin position="165"/>
        <end position="185"/>
    </location>
</feature>
<dbReference type="SUPFAM" id="SSF57889">
    <property type="entry name" value="Cysteine-rich domain"/>
    <property type="match status" value="1"/>
</dbReference>
<dbReference type="CDD" id="cd00029">
    <property type="entry name" value="C1"/>
    <property type="match status" value="1"/>
</dbReference>
<dbReference type="AlphaFoldDB" id="A0AAW1UWK1"/>
<accession>A0AAW1UWK1</accession>
<feature type="region of interest" description="Disordered" evidence="3">
    <location>
        <begin position="230"/>
        <end position="251"/>
    </location>
</feature>
<dbReference type="PANTHER" id="PTHR33776">
    <property type="entry name" value="ENDO/EXONUCLEASE/PHOSPHATASE DOMAIN-CONTAINING PROTEIN"/>
    <property type="match status" value="1"/>
</dbReference>
<dbReference type="PROSITE" id="PS50081">
    <property type="entry name" value="ZF_DAG_PE_2"/>
    <property type="match status" value="1"/>
</dbReference>
<evidence type="ECO:0000256" key="2">
    <source>
        <dbReference type="ARBA" id="ARBA00022833"/>
    </source>
</evidence>
<evidence type="ECO:0000256" key="1">
    <source>
        <dbReference type="ARBA" id="ARBA00022723"/>
    </source>
</evidence>
<feature type="domain" description="Phorbol-ester/DAG-type" evidence="4">
    <location>
        <begin position="3"/>
        <end position="53"/>
    </location>
</feature>
<sequence length="582" mass="65214">MSSNKNVDVSVAPQIDSYKCGQCRQSVVKSGLKCILCSKVYHPRCGGRVKMCCGEELTNPLTCEPNSEQTAHNIVLSKTLKVSSESSKEELLLKLIEELEAKNLILLENSLLLKYKISKLEDEACIKNGEITNLKKRVNNLETRLNASDDYRKKRDESKIVRTSAPIKSAVTDDRGVPTNSSNDLEDVSTSLALHTKDSEKLFTIADVGTVIASARESYSLAKENVHSVKESKNDNENMHTKYEWRQDSRKRSRKSSGRTLVVDILYNALEYCSARTDVMFLCGDLNVNYLDSCSNDRKLLSDLLGCFNLTVSSLLPTRVFLNSVGKTTSAKLDYVLTNAERDQFEVEVVEANLSDHKIIKLDLLSVFLLPLPISSPLKSVRIINDSSLNSFVTMLASTDFAALYSNSDIDIIFKIFSDLLQSAMYECIPLKNVRVNKNCNNAWITNEIRQANKKAVLAGDFNTDFSGDETQTSDIENILTSFVLQKSIFTYTREHNNGTRTCIDNIFTNVIHHSGQNATANISDHLADILEIEYTKQKIIPTKKGNITLEKLRDLQRNLCEEDYYGVYNVSDANGNLLPLL</sequence>
<evidence type="ECO:0000313" key="5">
    <source>
        <dbReference type="EMBL" id="KAK9887494.1"/>
    </source>
</evidence>
<dbReference type="EMBL" id="JARQZJ010000111">
    <property type="protein sequence ID" value="KAK9887494.1"/>
    <property type="molecule type" value="Genomic_DNA"/>
</dbReference>
<feature type="compositionally biased region" description="Basic and acidic residues" evidence="3">
    <location>
        <begin position="230"/>
        <end position="250"/>
    </location>
</feature>
<organism evidence="5 6">
    <name type="scientific">Henosepilachna vigintioctopunctata</name>
    <dbReference type="NCBI Taxonomy" id="420089"/>
    <lineage>
        <taxon>Eukaryota</taxon>
        <taxon>Metazoa</taxon>
        <taxon>Ecdysozoa</taxon>
        <taxon>Arthropoda</taxon>
        <taxon>Hexapoda</taxon>
        <taxon>Insecta</taxon>
        <taxon>Pterygota</taxon>
        <taxon>Neoptera</taxon>
        <taxon>Endopterygota</taxon>
        <taxon>Coleoptera</taxon>
        <taxon>Polyphaga</taxon>
        <taxon>Cucujiformia</taxon>
        <taxon>Coccinelloidea</taxon>
        <taxon>Coccinellidae</taxon>
        <taxon>Epilachninae</taxon>
        <taxon>Epilachnini</taxon>
        <taxon>Henosepilachna</taxon>
    </lineage>
</organism>
<evidence type="ECO:0000256" key="3">
    <source>
        <dbReference type="SAM" id="MobiDB-lite"/>
    </source>
</evidence>
<gene>
    <name evidence="5" type="ORF">WA026_022848</name>
</gene>
<evidence type="ECO:0000259" key="4">
    <source>
        <dbReference type="PROSITE" id="PS50081"/>
    </source>
</evidence>
<dbReference type="InterPro" id="IPR036691">
    <property type="entry name" value="Endo/exonu/phosph_ase_sf"/>
</dbReference>
<dbReference type="InterPro" id="IPR046349">
    <property type="entry name" value="C1-like_sf"/>
</dbReference>
<dbReference type="InterPro" id="IPR002219">
    <property type="entry name" value="PKC_DAG/PE"/>
</dbReference>
<keyword evidence="6" id="KW-1185">Reference proteome</keyword>
<dbReference type="PANTHER" id="PTHR33776:SF3">
    <property type="entry name" value="PHD-TYPE DOMAIN-CONTAINING PROTEIN"/>
    <property type="match status" value="1"/>
</dbReference>
<name>A0AAW1UWK1_9CUCU</name>
<dbReference type="GO" id="GO:0046872">
    <property type="term" value="F:metal ion binding"/>
    <property type="evidence" value="ECO:0007669"/>
    <property type="project" value="UniProtKB-KW"/>
</dbReference>
<dbReference type="Gene3D" id="3.60.10.10">
    <property type="entry name" value="Endonuclease/exonuclease/phosphatase"/>
    <property type="match status" value="1"/>
</dbReference>
<keyword evidence="1" id="KW-0479">Metal-binding</keyword>
<comment type="caution">
    <text evidence="5">The sequence shown here is derived from an EMBL/GenBank/DDBJ whole genome shotgun (WGS) entry which is preliminary data.</text>
</comment>
<dbReference type="SUPFAM" id="SSF56219">
    <property type="entry name" value="DNase I-like"/>
    <property type="match status" value="2"/>
</dbReference>
<dbReference type="Proteomes" id="UP001431783">
    <property type="component" value="Unassembled WGS sequence"/>
</dbReference>
<evidence type="ECO:0000313" key="6">
    <source>
        <dbReference type="Proteomes" id="UP001431783"/>
    </source>
</evidence>